<dbReference type="Ensembl" id="ENSCUST00005010132.1">
    <property type="protein sequence ID" value="ENSCUSP00005009734.1"/>
    <property type="gene ID" value="ENSCUSG00005006210.1"/>
</dbReference>
<dbReference type="InterPro" id="IPR009523">
    <property type="entry name" value="Prokineticin"/>
</dbReference>
<reference evidence="8" key="3">
    <citation type="submission" date="2025-09" db="UniProtKB">
        <authorList>
            <consortium name="Ensembl"/>
        </authorList>
    </citation>
    <scope>IDENTIFICATION</scope>
</reference>
<feature type="domain" description="Prokineticin" evidence="7">
    <location>
        <begin position="8"/>
        <end position="112"/>
    </location>
</feature>
<reference evidence="8" key="1">
    <citation type="submission" date="2020-10" db="EMBL/GenBank/DDBJ databases">
        <title>Catharus ustulatus (Swainson's thrush) genome, bCatUst1, primary haplotype v2.</title>
        <authorList>
            <person name="Delmore K."/>
            <person name="Vafadar M."/>
            <person name="Formenti G."/>
            <person name="Chow W."/>
            <person name="Pelan S."/>
            <person name="Howe K."/>
            <person name="Rhie A."/>
            <person name="Mountcastle J."/>
            <person name="Haase B."/>
            <person name="Fedrigo O."/>
            <person name="Jarvis E.D."/>
        </authorList>
    </citation>
    <scope>NUCLEOTIDE SEQUENCE [LARGE SCALE GENOMIC DNA]</scope>
</reference>
<dbReference type="Pfam" id="PF06607">
    <property type="entry name" value="Prokineticin"/>
    <property type="match status" value="1"/>
</dbReference>
<comment type="subcellular location">
    <subcellularLocation>
        <location evidence="1">Secreted</location>
    </subcellularLocation>
</comment>
<evidence type="ECO:0000256" key="3">
    <source>
        <dbReference type="ARBA" id="ARBA00022525"/>
    </source>
</evidence>
<keyword evidence="5" id="KW-1015">Disulfide bond</keyword>
<evidence type="ECO:0000259" key="7">
    <source>
        <dbReference type="Pfam" id="PF06607"/>
    </source>
</evidence>
<evidence type="ECO:0000256" key="6">
    <source>
        <dbReference type="SAM" id="SignalP"/>
    </source>
</evidence>
<evidence type="ECO:0000256" key="5">
    <source>
        <dbReference type="ARBA" id="ARBA00023157"/>
    </source>
</evidence>
<proteinExistence type="inferred from homology"/>
<organism evidence="8 9">
    <name type="scientific">Catharus ustulatus</name>
    <name type="common">Russet-backed thrush</name>
    <name type="synonym">Hylocichla ustulatus</name>
    <dbReference type="NCBI Taxonomy" id="91951"/>
    <lineage>
        <taxon>Eukaryota</taxon>
        <taxon>Metazoa</taxon>
        <taxon>Chordata</taxon>
        <taxon>Craniata</taxon>
        <taxon>Vertebrata</taxon>
        <taxon>Euteleostomi</taxon>
        <taxon>Archelosauria</taxon>
        <taxon>Archosauria</taxon>
        <taxon>Dinosauria</taxon>
        <taxon>Saurischia</taxon>
        <taxon>Theropoda</taxon>
        <taxon>Coelurosauria</taxon>
        <taxon>Aves</taxon>
        <taxon>Neognathae</taxon>
        <taxon>Neoaves</taxon>
        <taxon>Telluraves</taxon>
        <taxon>Australaves</taxon>
        <taxon>Passeriformes</taxon>
        <taxon>Turdidae</taxon>
        <taxon>Catharus</taxon>
    </lineage>
</organism>
<evidence type="ECO:0000313" key="9">
    <source>
        <dbReference type="Proteomes" id="UP000694563"/>
    </source>
</evidence>
<dbReference type="InterPro" id="IPR023569">
    <property type="entry name" value="Prokineticin_domain"/>
</dbReference>
<dbReference type="AlphaFoldDB" id="A0A8C3U5Z2"/>
<dbReference type="Gene3D" id="2.10.80.10">
    <property type="entry name" value="Lipase, subunit A"/>
    <property type="match status" value="1"/>
</dbReference>
<feature type="chain" id="PRO_5034843546" evidence="6">
    <location>
        <begin position="21"/>
        <end position="122"/>
    </location>
</feature>
<sequence length="122" mass="13719">SWVWPRAALCVVLALNNLASTPNCARSLHACDRDQQCGGGILRMCTPMGNLGDECHPLSHRHSKCHQPQGKRTRSCHKHKNVPFPGRRMHHTCPCLPGLGCLRSPHGRFRCLPAFRKEDVFF</sequence>
<keyword evidence="4 6" id="KW-0732">Signal</keyword>
<protein>
    <submittedName>
        <fullName evidence="8">Prokineticin 2</fullName>
    </submittedName>
</protein>
<evidence type="ECO:0000256" key="4">
    <source>
        <dbReference type="ARBA" id="ARBA00022729"/>
    </source>
</evidence>
<reference evidence="8" key="2">
    <citation type="submission" date="2025-08" db="UniProtKB">
        <authorList>
            <consortium name="Ensembl"/>
        </authorList>
    </citation>
    <scope>IDENTIFICATION</scope>
</reference>
<evidence type="ECO:0000256" key="2">
    <source>
        <dbReference type="ARBA" id="ARBA00006999"/>
    </source>
</evidence>
<evidence type="ECO:0000256" key="1">
    <source>
        <dbReference type="ARBA" id="ARBA00004613"/>
    </source>
</evidence>
<keyword evidence="9" id="KW-1185">Reference proteome</keyword>
<dbReference type="Proteomes" id="UP000694563">
    <property type="component" value="Chromosome 13"/>
</dbReference>
<dbReference type="PANTHER" id="PTHR18821">
    <property type="entry name" value="PROKINETICIN"/>
    <property type="match status" value="1"/>
</dbReference>
<accession>A0A8C3U5Z2</accession>
<dbReference type="SUPFAM" id="SSF57190">
    <property type="entry name" value="Colipase-like"/>
    <property type="match status" value="1"/>
</dbReference>
<keyword evidence="3" id="KW-0964">Secreted</keyword>
<feature type="signal peptide" evidence="6">
    <location>
        <begin position="1"/>
        <end position="20"/>
    </location>
</feature>
<name>A0A8C3U5Z2_CATUS</name>
<dbReference type="GO" id="GO:0005576">
    <property type="term" value="C:extracellular region"/>
    <property type="evidence" value="ECO:0007669"/>
    <property type="project" value="UniProtKB-SubCell"/>
</dbReference>
<evidence type="ECO:0000313" key="8">
    <source>
        <dbReference type="Ensembl" id="ENSCUSP00005009734.1"/>
    </source>
</evidence>
<comment type="similarity">
    <text evidence="2">Belongs to the AVIT (prokineticin) family.</text>
</comment>
<dbReference type="GO" id="GO:0001935">
    <property type="term" value="P:endothelial cell proliferation"/>
    <property type="evidence" value="ECO:0007669"/>
    <property type="project" value="TreeGrafter"/>
</dbReference>
<dbReference type="PANTHER" id="PTHR18821:SF8">
    <property type="entry name" value="PROKINETICIN-2"/>
    <property type="match status" value="1"/>
</dbReference>